<evidence type="ECO:0000256" key="2">
    <source>
        <dbReference type="PROSITE-ProRule" id="PRU00169"/>
    </source>
</evidence>
<keyword evidence="5" id="KW-1185">Reference proteome</keyword>
<dbReference type="AlphaFoldDB" id="A0A3Q9R2Q9"/>
<sequence>MNIVIVDDNATNLMIIEKILRRAGYRKILLMSSAKELYQHLRIDGGAAGSSDSLGVESVTRPASDTVSGTASHVVSGPIGAHAAEVQVDLVLMDLMMPEIDGMEACRTILADPRYHDLPIIFVTAMGDSYKMAEAMDAGALDYVLKPINKVELLARMRSVLRLKKEKDLRKERDQRIQYELDLAKQVQRSMLSGPLLGDNVTISAVYKPSFELAGDLYAWYRISPTRYGVILLDVMGHGISSSLVCMYIYSVLKDTIMGMADPEAVMQELNRRMNQLQMPDSLINYYFTAIYFVLDTEARTIEYVNAGHPAGIAIVDDELKQLTFGSCALGFFDEIEITKGVIEYQEEARILLYTDGLSEWLEDEYGDGMERLVSGLQDSVCAADDAEELLERLQLSADQLNAPKDDICLVLISAGC</sequence>
<dbReference type="SUPFAM" id="SSF52172">
    <property type="entry name" value="CheY-like"/>
    <property type="match status" value="1"/>
</dbReference>
<dbReference type="Pfam" id="PF07228">
    <property type="entry name" value="SpoIIE"/>
    <property type="match status" value="1"/>
</dbReference>
<evidence type="ECO:0000256" key="1">
    <source>
        <dbReference type="ARBA" id="ARBA00022801"/>
    </source>
</evidence>
<dbReference type="PROSITE" id="PS50110">
    <property type="entry name" value="RESPONSE_REGULATORY"/>
    <property type="match status" value="1"/>
</dbReference>
<keyword evidence="2" id="KW-0597">Phosphoprotein</keyword>
<dbReference type="SUPFAM" id="SSF81606">
    <property type="entry name" value="PP2C-like"/>
    <property type="match status" value="1"/>
</dbReference>
<evidence type="ECO:0000313" key="4">
    <source>
        <dbReference type="EMBL" id="AZU65160.1"/>
    </source>
</evidence>
<organism evidence="4 5">
    <name type="scientific">Neobacillus mesonae</name>
    <dbReference type="NCBI Taxonomy" id="1193713"/>
    <lineage>
        <taxon>Bacteria</taxon>
        <taxon>Bacillati</taxon>
        <taxon>Bacillota</taxon>
        <taxon>Bacilli</taxon>
        <taxon>Bacillales</taxon>
        <taxon>Bacillaceae</taxon>
        <taxon>Neobacillus</taxon>
    </lineage>
</organism>
<keyword evidence="1" id="KW-0378">Hydrolase</keyword>
<dbReference type="InterPro" id="IPR036457">
    <property type="entry name" value="PPM-type-like_dom_sf"/>
</dbReference>
<dbReference type="GO" id="GO:0000160">
    <property type="term" value="P:phosphorelay signal transduction system"/>
    <property type="evidence" value="ECO:0007669"/>
    <property type="project" value="InterPro"/>
</dbReference>
<feature type="domain" description="Response regulatory" evidence="3">
    <location>
        <begin position="2"/>
        <end position="161"/>
    </location>
</feature>
<dbReference type="PANTHER" id="PTHR43156">
    <property type="entry name" value="STAGE II SPORULATION PROTEIN E-RELATED"/>
    <property type="match status" value="1"/>
</dbReference>
<dbReference type="KEGG" id="nmk:CHR53_26815"/>
<dbReference type="PANTHER" id="PTHR43156:SF14">
    <property type="entry name" value="PHOSPHOSERINE PHOSPHATASE RSBP"/>
    <property type="match status" value="1"/>
</dbReference>
<dbReference type="SMART" id="SM00331">
    <property type="entry name" value="PP2C_SIG"/>
    <property type="match status" value="1"/>
</dbReference>
<dbReference type="RefSeq" id="WP_127490121.1">
    <property type="nucleotide sequence ID" value="NZ_CP022572.1"/>
</dbReference>
<dbReference type="EMBL" id="CP022572">
    <property type="protein sequence ID" value="AZU65160.1"/>
    <property type="molecule type" value="Genomic_DNA"/>
</dbReference>
<evidence type="ECO:0000259" key="3">
    <source>
        <dbReference type="PROSITE" id="PS50110"/>
    </source>
</evidence>
<protein>
    <submittedName>
        <fullName evidence="4">Response regulator</fullName>
    </submittedName>
</protein>
<dbReference type="STRING" id="1193713.GCA_001636315_02275"/>
<evidence type="ECO:0000313" key="5">
    <source>
        <dbReference type="Proteomes" id="UP000282892"/>
    </source>
</evidence>
<gene>
    <name evidence="4" type="ORF">CHR53_26815</name>
</gene>
<dbReference type="InterPro" id="IPR001789">
    <property type="entry name" value="Sig_transdc_resp-reg_receiver"/>
</dbReference>
<feature type="modified residue" description="4-aspartylphosphate" evidence="2">
    <location>
        <position position="94"/>
    </location>
</feature>
<name>A0A3Q9R2Q9_9BACI</name>
<dbReference type="Proteomes" id="UP000282892">
    <property type="component" value="Chromosome"/>
</dbReference>
<dbReference type="OrthoDB" id="9763484at2"/>
<dbReference type="GO" id="GO:0016791">
    <property type="term" value="F:phosphatase activity"/>
    <property type="evidence" value="ECO:0007669"/>
    <property type="project" value="TreeGrafter"/>
</dbReference>
<accession>A0A3Q9R2Q9</accession>
<dbReference type="Gene3D" id="3.40.50.2300">
    <property type="match status" value="1"/>
</dbReference>
<dbReference type="Pfam" id="PF00072">
    <property type="entry name" value="Response_reg"/>
    <property type="match status" value="1"/>
</dbReference>
<dbReference type="Gene3D" id="3.60.40.10">
    <property type="entry name" value="PPM-type phosphatase domain"/>
    <property type="match status" value="1"/>
</dbReference>
<dbReference type="InterPro" id="IPR052016">
    <property type="entry name" value="Bact_Sigma-Reg"/>
</dbReference>
<dbReference type="InterPro" id="IPR011006">
    <property type="entry name" value="CheY-like_superfamily"/>
</dbReference>
<proteinExistence type="predicted"/>
<dbReference type="SMART" id="SM00448">
    <property type="entry name" value="REC"/>
    <property type="match status" value="1"/>
</dbReference>
<dbReference type="InterPro" id="IPR001932">
    <property type="entry name" value="PPM-type_phosphatase-like_dom"/>
</dbReference>
<reference evidence="4 5" key="1">
    <citation type="submission" date="2017-07" db="EMBL/GenBank/DDBJ databases">
        <title>The complete genome sequence of Bacillus mesonae strain H20-5, an efficient strain improving plant abiotic stress resistance.</title>
        <authorList>
            <person name="Kim S.Y."/>
            <person name="Song H."/>
            <person name="Sang M.K."/>
            <person name="Weon H.-Y."/>
            <person name="Song J."/>
        </authorList>
    </citation>
    <scope>NUCLEOTIDE SEQUENCE [LARGE SCALE GENOMIC DNA]</scope>
    <source>
        <strain evidence="4 5">H20-5</strain>
    </source>
</reference>